<accession>A0A077DDU0</accession>
<feature type="domain" description="DUF4139" evidence="2">
    <location>
        <begin position="180"/>
        <end position="483"/>
    </location>
</feature>
<dbReference type="eggNOG" id="COG5316">
    <property type="taxonomic scope" value="Bacteria"/>
</dbReference>
<sequence length="494" mass="56767">MKKFFPLSLTLSLFISTQTMAKDVFIDNHHAQITIFSQNAQINLEKSISLEKGVHTIRLTNIPSTIKPTNLYIQPIDGVKILKKEVLEQNKDGELDKEIKAVNQRIKNLDNQRALILTSPIDQKDFTNIFKDRQKLLNEIEDSLEKEYETYNELQKRLLAKQILITLQTDKALNERHFLFSYIDDKISWQPHYLASFSQDHLNFYSYALINNESIDYPDASINFSTATLASYIPQNYRWELREANNNNLIQATRMVKMAKFSADSSDNAPESHAYEVKTKETWVSSDIQIDGPQSINTGLTQLLLKDDINTQAKISYQAWPMQNQNVFLIARKPLEQPIYAGMLDTYINHQYLSSSYIENTAKGGELSILLGIDNRISLKTQKNVQTKKTGKQYTVTYEYRYQLQNTLSKEVNLTLNLVLPISSDERIKVTPIIPKNIKLGHVEQKESADTSEVNWINEYQETVTLPAGSQKEVIQKFTVTYPDNMTVSGLRGY</sequence>
<keyword evidence="5" id="KW-1185">Reference proteome</keyword>
<evidence type="ECO:0000313" key="4">
    <source>
        <dbReference type="EMBL" id="AIL33035.1"/>
    </source>
</evidence>
<dbReference type="PANTHER" id="PTHR31005">
    <property type="entry name" value="DUF4139 DOMAIN-CONTAINING PROTEIN"/>
    <property type="match status" value="1"/>
</dbReference>
<dbReference type="KEGG" id="bpsi:IX83_06670"/>
<dbReference type="InterPro" id="IPR011935">
    <property type="entry name" value="CHP02231"/>
</dbReference>
<dbReference type="STRING" id="1072685.IX83_06670"/>
<evidence type="ECO:0000259" key="3">
    <source>
        <dbReference type="Pfam" id="PF13600"/>
    </source>
</evidence>
<dbReference type="Pfam" id="PF13600">
    <property type="entry name" value="DUF4140"/>
    <property type="match status" value="1"/>
</dbReference>
<dbReference type="InterPro" id="IPR037291">
    <property type="entry name" value="DUF4139"/>
</dbReference>
<dbReference type="HOGENOM" id="CLU_551712_0_0_4"/>
<keyword evidence="1" id="KW-0732">Signal</keyword>
<dbReference type="Pfam" id="PF13598">
    <property type="entry name" value="DUF4139"/>
    <property type="match status" value="1"/>
</dbReference>
<feature type="signal peptide" evidence="1">
    <location>
        <begin position="1"/>
        <end position="21"/>
    </location>
</feature>
<dbReference type="Proteomes" id="UP000028945">
    <property type="component" value="Chromosome"/>
</dbReference>
<dbReference type="EMBL" id="CP009238">
    <property type="protein sequence ID" value="AIL33035.1"/>
    <property type="molecule type" value="Genomic_DNA"/>
</dbReference>
<name>A0A077DDU0_9BURK</name>
<gene>
    <name evidence="4" type="ORF">IX83_06670</name>
</gene>
<feature type="domain" description="DUF4140" evidence="3">
    <location>
        <begin position="33"/>
        <end position="115"/>
    </location>
</feature>
<feature type="chain" id="PRO_5001717473" description="DUF4139 domain-containing protein" evidence="1">
    <location>
        <begin position="22"/>
        <end position="494"/>
    </location>
</feature>
<evidence type="ECO:0000259" key="2">
    <source>
        <dbReference type="Pfam" id="PF13598"/>
    </source>
</evidence>
<proteinExistence type="predicted"/>
<evidence type="ECO:0000313" key="5">
    <source>
        <dbReference type="Proteomes" id="UP000028945"/>
    </source>
</evidence>
<evidence type="ECO:0008006" key="6">
    <source>
        <dbReference type="Google" id="ProtNLM"/>
    </source>
</evidence>
<organism evidence="4 5">
    <name type="scientific">Basilea psittacipulmonis DSM 24701</name>
    <dbReference type="NCBI Taxonomy" id="1072685"/>
    <lineage>
        <taxon>Bacteria</taxon>
        <taxon>Pseudomonadati</taxon>
        <taxon>Pseudomonadota</taxon>
        <taxon>Betaproteobacteria</taxon>
        <taxon>Burkholderiales</taxon>
        <taxon>Alcaligenaceae</taxon>
        <taxon>Basilea</taxon>
    </lineage>
</organism>
<evidence type="ECO:0000256" key="1">
    <source>
        <dbReference type="SAM" id="SignalP"/>
    </source>
</evidence>
<protein>
    <recommendedName>
        <fullName evidence="6">DUF4139 domain-containing protein</fullName>
    </recommendedName>
</protein>
<dbReference type="AlphaFoldDB" id="A0A077DDU0"/>
<dbReference type="PANTHER" id="PTHR31005:SF8">
    <property type="entry name" value="DUF4139 DOMAIN-CONTAINING PROTEIN"/>
    <property type="match status" value="1"/>
</dbReference>
<dbReference type="InterPro" id="IPR025554">
    <property type="entry name" value="DUF4140"/>
</dbReference>
<reference evidence="4 5" key="1">
    <citation type="journal article" date="2014" name="BMC Genomics">
        <title>A genomic perspective on a new bacterial genus and species from the Alcaligenaceae family, Basilea psittacipulmonis.</title>
        <authorList>
            <person name="Whiteson K.L."/>
            <person name="Hernandez D."/>
            <person name="Lazarevic V."/>
            <person name="Gaia N."/>
            <person name="Farinelli L."/>
            <person name="Francois P."/>
            <person name="Pilo P."/>
            <person name="Frey J."/>
            <person name="Schrenzel J."/>
        </authorList>
    </citation>
    <scope>NUCLEOTIDE SEQUENCE [LARGE SCALE GENOMIC DNA]</scope>
    <source>
        <strain evidence="4 5">DSM 24701</strain>
    </source>
</reference>